<reference evidence="2 3" key="1">
    <citation type="submission" date="2016-07" db="EMBL/GenBank/DDBJ databases">
        <title>Genome analysis of Sphingobacterium siyangense T12B17.</title>
        <authorList>
            <person name="Xu D."/>
            <person name="Su Y."/>
            <person name="Zheng S."/>
        </authorList>
    </citation>
    <scope>NUCLEOTIDE SEQUENCE [LARGE SCALE GENOMIC DNA]</scope>
    <source>
        <strain evidence="2 3">T12B17</strain>
    </source>
</reference>
<keyword evidence="1" id="KW-1133">Transmembrane helix</keyword>
<feature type="transmembrane region" description="Helical" evidence="1">
    <location>
        <begin position="20"/>
        <end position="38"/>
    </location>
</feature>
<evidence type="ECO:0000256" key="1">
    <source>
        <dbReference type="SAM" id="Phobius"/>
    </source>
</evidence>
<keyword evidence="1" id="KW-0472">Membrane</keyword>
<evidence type="ECO:0000313" key="2">
    <source>
        <dbReference type="EMBL" id="RKF39690.1"/>
    </source>
</evidence>
<name>A0A420G3G1_9SPHI</name>
<proteinExistence type="predicted"/>
<dbReference type="Proteomes" id="UP000286402">
    <property type="component" value="Unassembled WGS sequence"/>
</dbReference>
<evidence type="ECO:0000313" key="3">
    <source>
        <dbReference type="Proteomes" id="UP000286402"/>
    </source>
</evidence>
<organism evidence="2 3">
    <name type="scientific">Sphingobacterium siyangense</name>
    <dbReference type="NCBI Taxonomy" id="459529"/>
    <lineage>
        <taxon>Bacteria</taxon>
        <taxon>Pseudomonadati</taxon>
        <taxon>Bacteroidota</taxon>
        <taxon>Sphingobacteriia</taxon>
        <taxon>Sphingobacteriales</taxon>
        <taxon>Sphingobacteriaceae</taxon>
        <taxon>Sphingobacterium</taxon>
    </lineage>
</organism>
<sequence length="326" mass="38905">MENKAYLHLYPMKSILRLFLFKPGQILVFVLMHVSVYGQRSYGDKFQELSATVQHYAAKNNMILAKGRYEFYKLDRAILWSYKQDLFWPLNRLILKDKAIRDSMTDELYINFDREYNRFVMDVYESPYKYNEARPFEALSVQGSFRGGMAPLLERLSKFLLDHQERWGLNLSSFTLYMDRELSAMPLAYDGEPEVVKLLKEFFEEAKIPHKPGIYYGNPMYCSYRFDWMANKNKEITLDCAVYKDYFNILFSETKLYALGRAWNSVDGQMSFFYDRKNSWKQFAARRDVKRILDFLNEETAVNLFKLHYASKRFSGDYWLDVVMLK</sequence>
<dbReference type="EMBL" id="MCAQ01000004">
    <property type="protein sequence ID" value="RKF39690.1"/>
    <property type="molecule type" value="Genomic_DNA"/>
</dbReference>
<accession>A0A420G3G1</accession>
<dbReference type="AlphaFoldDB" id="A0A420G3G1"/>
<keyword evidence="3" id="KW-1185">Reference proteome</keyword>
<gene>
    <name evidence="2" type="ORF">BCY89_25100</name>
</gene>
<comment type="caution">
    <text evidence="2">The sequence shown here is derived from an EMBL/GenBank/DDBJ whole genome shotgun (WGS) entry which is preliminary data.</text>
</comment>
<protein>
    <submittedName>
        <fullName evidence="2">Uncharacterized protein</fullName>
    </submittedName>
</protein>
<keyword evidence="1" id="KW-0812">Transmembrane</keyword>